<dbReference type="NCBIfam" id="TIGR00756">
    <property type="entry name" value="PPR"/>
    <property type="match status" value="2"/>
</dbReference>
<dbReference type="Pfam" id="PF13041">
    <property type="entry name" value="PPR_2"/>
    <property type="match status" value="1"/>
</dbReference>
<dbReference type="EMBL" id="JACEFO010001706">
    <property type="protein sequence ID" value="KAF8718835.1"/>
    <property type="molecule type" value="Genomic_DNA"/>
</dbReference>
<dbReference type="OrthoDB" id="185373at2759"/>
<evidence type="ECO:0000256" key="1">
    <source>
        <dbReference type="ARBA" id="ARBA00022737"/>
    </source>
</evidence>
<dbReference type="PROSITE" id="PS51375">
    <property type="entry name" value="PPR"/>
    <property type="match status" value="2"/>
</dbReference>
<evidence type="ECO:0000313" key="4">
    <source>
        <dbReference type="EMBL" id="KAF8718835.1"/>
    </source>
</evidence>
<sequence length="686" mass="76137">MTAETHTEFISIFRKPRGGGGRRDLLRRVRRGRGVPYRHVRAHAVGDGVRSLTPTCAASAPHGDPLLFLAASRRGRAVALAIDTALYVLSRSRLFTHMWDLLHSTRRVCPGAVSARTAMVVLGRVAKVCCVRETVASFQRLLRMFRAIYLAALFNKLLRTLGQEQSMTDARNTFIILLSGWKSAEDAEMRKLGVEPDPMTYNSLIDCHGKNKDVHKALKLLDEMRDKDISPDVITYTRLIGGLGLIGQPDKAKDLLKEMHELGCYPDSGLFRLGRRRVELIALLFHTSCVEALAAAGPYHDDLKIQHTLLCRADECASGLYCSDLQLRPVPSYWPSSRLCRTFPASTAVSMTPRMTDAVWPTSHSFPGNVGPAGLILSRQLSRFSLHLVFSDTCTPEPPLVYGLPECACIERDTVGDANAIMRRRRVLASDDIAIGMPPCRAGKDVTGKWQPARSRACRLVTTRGRIYLSVSPHLAARWPCAAAFPGVHAVRGAPQAREFNPIWWPWTGSRSSQGDWRAADGEAGPNRGQAKQILFLFWSCTMQQASRASQGFSPGQPLYMIPQYFPYLSSGGTSIFRDRMTWVPSPLVLTAGGVPSRSPMLSARDAVASRRRSSSDHHHRENARSDAILCGVRLQSWIGRRSAKYLASFWWAPAARAIYKAFDRSGWAAERASEQSMYLVEMDFG</sequence>
<dbReference type="AlphaFoldDB" id="A0A835EWJ4"/>
<name>A0A835EWJ4_9POAL</name>
<dbReference type="PANTHER" id="PTHR47933:SF29">
    <property type="entry name" value="OS03G0208600 PROTEIN"/>
    <property type="match status" value="1"/>
</dbReference>
<dbReference type="Proteomes" id="UP000636709">
    <property type="component" value="Unassembled WGS sequence"/>
</dbReference>
<accession>A0A835EWJ4</accession>
<feature type="repeat" description="PPR" evidence="3">
    <location>
        <begin position="197"/>
        <end position="231"/>
    </location>
</feature>
<protein>
    <recommendedName>
        <fullName evidence="6">Pentatricopeptide repeat-containing protein</fullName>
    </recommendedName>
</protein>
<keyword evidence="1" id="KW-0677">Repeat</keyword>
<dbReference type="Gene3D" id="1.25.40.10">
    <property type="entry name" value="Tetratricopeptide repeat domain"/>
    <property type="match status" value="1"/>
</dbReference>
<dbReference type="PANTHER" id="PTHR47933">
    <property type="entry name" value="PENTATRICOPEPTIDE REPEAT-CONTAINING PROTEIN 1, MITOCHONDRIAL"/>
    <property type="match status" value="1"/>
</dbReference>
<feature type="repeat" description="PPR" evidence="3">
    <location>
        <begin position="232"/>
        <end position="266"/>
    </location>
</feature>
<dbReference type="GO" id="GO:0003729">
    <property type="term" value="F:mRNA binding"/>
    <property type="evidence" value="ECO:0007669"/>
    <property type="project" value="TreeGrafter"/>
</dbReference>
<evidence type="ECO:0000313" key="5">
    <source>
        <dbReference type="Proteomes" id="UP000636709"/>
    </source>
</evidence>
<gene>
    <name evidence="4" type="ORF">HU200_025142</name>
</gene>
<dbReference type="InterPro" id="IPR051240">
    <property type="entry name" value="Mito_RNA-Proc/Resp"/>
</dbReference>
<dbReference type="InterPro" id="IPR002885">
    <property type="entry name" value="PPR_rpt"/>
</dbReference>
<reference evidence="4" key="1">
    <citation type="submission" date="2020-07" db="EMBL/GenBank/DDBJ databases">
        <title>Genome sequence and genetic diversity analysis of an under-domesticated orphan crop, white fonio (Digitaria exilis).</title>
        <authorList>
            <person name="Bennetzen J.L."/>
            <person name="Chen S."/>
            <person name="Ma X."/>
            <person name="Wang X."/>
            <person name="Yssel A.E.J."/>
            <person name="Chaluvadi S.R."/>
            <person name="Johnson M."/>
            <person name="Gangashetty P."/>
            <person name="Hamidou F."/>
            <person name="Sanogo M.D."/>
            <person name="Zwaenepoel A."/>
            <person name="Wallace J."/>
            <person name="Van De Peer Y."/>
            <person name="Van Deynze A."/>
        </authorList>
    </citation>
    <scope>NUCLEOTIDE SEQUENCE</scope>
    <source>
        <tissue evidence="4">Leaves</tissue>
    </source>
</reference>
<evidence type="ECO:0000256" key="2">
    <source>
        <dbReference type="ARBA" id="ARBA00022946"/>
    </source>
</evidence>
<evidence type="ECO:0000256" key="3">
    <source>
        <dbReference type="PROSITE-ProRule" id="PRU00708"/>
    </source>
</evidence>
<organism evidence="4 5">
    <name type="scientific">Digitaria exilis</name>
    <dbReference type="NCBI Taxonomy" id="1010633"/>
    <lineage>
        <taxon>Eukaryota</taxon>
        <taxon>Viridiplantae</taxon>
        <taxon>Streptophyta</taxon>
        <taxon>Embryophyta</taxon>
        <taxon>Tracheophyta</taxon>
        <taxon>Spermatophyta</taxon>
        <taxon>Magnoliopsida</taxon>
        <taxon>Liliopsida</taxon>
        <taxon>Poales</taxon>
        <taxon>Poaceae</taxon>
        <taxon>PACMAD clade</taxon>
        <taxon>Panicoideae</taxon>
        <taxon>Panicodae</taxon>
        <taxon>Paniceae</taxon>
        <taxon>Anthephorinae</taxon>
        <taxon>Digitaria</taxon>
    </lineage>
</organism>
<proteinExistence type="predicted"/>
<comment type="caution">
    <text evidence="4">The sequence shown here is derived from an EMBL/GenBank/DDBJ whole genome shotgun (WGS) entry which is preliminary data.</text>
</comment>
<keyword evidence="2" id="KW-0809">Transit peptide</keyword>
<keyword evidence="5" id="KW-1185">Reference proteome</keyword>
<dbReference type="InterPro" id="IPR011990">
    <property type="entry name" value="TPR-like_helical_dom_sf"/>
</dbReference>
<evidence type="ECO:0008006" key="6">
    <source>
        <dbReference type="Google" id="ProtNLM"/>
    </source>
</evidence>